<evidence type="ECO:0000313" key="3">
    <source>
        <dbReference type="Proteomes" id="UP000645676"/>
    </source>
</evidence>
<evidence type="ECO:0000313" key="2">
    <source>
        <dbReference type="EMBL" id="HII59589.1"/>
    </source>
</evidence>
<sequence>MKFMRIVRILAILLALIIGTSLCGCLNDSKSEADELIKMLPVDYNGFVYVNFKNIEDSKYSSEYRSKILNALRLGNANGEKTGIYINKTKRMIFSGSGYDRFVIIIEGDYDFDKFKNHLKEIGVNPVEEYGGFKIYTKPNDDKIALTFYKDMIIAGTKQGVYDCINVINGEMDSLLKNREVMEIYDRLPSDACVYEVSGTYSPWYKTVAEGMSISFENNDRVKVVRVEKYKDEETAKEKYEELLKKKDRDKEEMEKKGITADIKLDGQYLIVTVEGPEDELKI</sequence>
<dbReference type="PROSITE" id="PS51257">
    <property type="entry name" value="PROKAR_LIPOPROTEIN"/>
    <property type="match status" value="1"/>
</dbReference>
<accession>A0A832SVG7</accession>
<gene>
    <name evidence="2" type="ORF">HA335_03260</name>
</gene>
<dbReference type="SMR" id="A0A832SVG7"/>
<dbReference type="AlphaFoldDB" id="A0A832SVG7"/>
<dbReference type="EMBL" id="DUJR01000016">
    <property type="protein sequence ID" value="HII59589.1"/>
    <property type="molecule type" value="Genomic_DNA"/>
</dbReference>
<dbReference type="OMA" id="YDCINVI"/>
<name>A0A832SVG7_9EURY</name>
<feature type="coiled-coil region" evidence="1">
    <location>
        <begin position="230"/>
        <end position="257"/>
    </location>
</feature>
<comment type="caution">
    <text evidence="2">The sequence shown here is derived from an EMBL/GenBank/DDBJ whole genome shotgun (WGS) entry which is preliminary data.</text>
</comment>
<keyword evidence="1" id="KW-0175">Coiled coil</keyword>
<dbReference type="Proteomes" id="UP000645676">
    <property type="component" value="Unassembled WGS sequence"/>
</dbReference>
<reference evidence="2" key="1">
    <citation type="journal article" date="2020" name="bioRxiv">
        <title>A rank-normalized archaeal taxonomy based on genome phylogeny resolves widespread incomplete and uneven classifications.</title>
        <authorList>
            <person name="Rinke C."/>
            <person name="Chuvochina M."/>
            <person name="Mussig A.J."/>
            <person name="Chaumeil P.-A."/>
            <person name="Waite D.W."/>
            <person name="Whitman W.B."/>
            <person name="Parks D.H."/>
            <person name="Hugenholtz P."/>
        </authorList>
    </citation>
    <scope>NUCLEOTIDE SEQUENCE</scope>
    <source>
        <strain evidence="2">UBA8849</strain>
    </source>
</reference>
<evidence type="ECO:0000256" key="1">
    <source>
        <dbReference type="SAM" id="Coils"/>
    </source>
</evidence>
<organism evidence="2 3">
    <name type="scientific">Methanocaldococcus jannaschii</name>
    <dbReference type="NCBI Taxonomy" id="2190"/>
    <lineage>
        <taxon>Archaea</taxon>
        <taxon>Methanobacteriati</taxon>
        <taxon>Methanobacteriota</taxon>
        <taxon>Methanomada group</taxon>
        <taxon>Methanococci</taxon>
        <taxon>Methanococcales</taxon>
        <taxon>Methanocaldococcaceae</taxon>
        <taxon>Methanocaldococcus</taxon>
    </lineage>
</organism>
<proteinExistence type="predicted"/>
<protein>
    <submittedName>
        <fullName evidence="2">Uncharacterized protein</fullName>
    </submittedName>
</protein>